<feature type="domain" description="DUF7495" evidence="3">
    <location>
        <begin position="856"/>
        <end position="968"/>
    </location>
</feature>
<evidence type="ECO:0000313" key="4">
    <source>
        <dbReference type="EMBL" id="KAL3800543.1"/>
    </source>
</evidence>
<feature type="domain" description="DUF7495" evidence="3">
    <location>
        <begin position="993"/>
        <end position="1098"/>
    </location>
</feature>
<feature type="compositionally biased region" description="Low complexity" evidence="1">
    <location>
        <begin position="87"/>
        <end position="104"/>
    </location>
</feature>
<feature type="compositionally biased region" description="Polar residues" evidence="1">
    <location>
        <begin position="9"/>
        <end position="27"/>
    </location>
</feature>
<evidence type="ECO:0000256" key="2">
    <source>
        <dbReference type="SAM" id="Phobius"/>
    </source>
</evidence>
<reference evidence="4 5" key="1">
    <citation type="submission" date="2024-10" db="EMBL/GenBank/DDBJ databases">
        <title>Updated reference genomes for cyclostephanoid diatoms.</title>
        <authorList>
            <person name="Roberts W.R."/>
            <person name="Alverson A.J."/>
        </authorList>
    </citation>
    <scope>NUCLEOTIDE SEQUENCE [LARGE SCALE GENOMIC DNA]</scope>
    <source>
        <strain evidence="4 5">AJA010-31</strain>
    </source>
</reference>
<keyword evidence="2" id="KW-0472">Membrane</keyword>
<gene>
    <name evidence="4" type="ORF">ACHAWO_009787</name>
</gene>
<sequence length="1099" mass="120070">MADEESPQDLLSSESPFSRKISQNSALDASLGSGDLEPDDDDDDDNSSTDEEDAAAVQDDILMAERTNQLMTDFRSYITEIQGSAAGTASNNGGSGNNDGNNNGEEANVDAEYGDSSPQGGGGGALMRSWGDTPKQKPYRDNPHITQGYGDIHDDVILSRSPYSTGHGSRVYSKKLKRCLVFTVITGTLLAIILGTVHSIHERNVQKNLPDWEGELKAMEEEESASATSSQSSNSVAQGTDGGSASSNSEGREPQHTEQMSHNPQIGEGLQTTTDKDAAYYADAQGLDESGGNSPSKLNGANIVTENEAAATSTTTANDTDGPSYIEVANRYSPFWYDRESGWSGETYDMGLIFCAEKKDVVGGSMYTSLVLGLNRTCLYVYDLWQFTEYTDHLAQLKHLSKQVPCPYEAYCPEGSGKEPYGGSKAEVGGWAPILNTPNDWVMIGYSLNHCKKYSEMFDDPPSWGQNGGNAENTMHIMCCRSMDGVASSDAAGIESTSTTVDDTTAPSSIVQVAASTTPKPTDERTPSPIPVPTPGFTEEDYNLASDEYSFAETYQPEWFDRNQGWSGQTWEAADTFCKSKMNARLCPYEVYCPTGPNHLPYGGVRPESVVWAPMIDSNNAWVSVSNQNTCVTYTVLNLINPSWGLTGNGNEEMTRHVMCCKDPSDVVLAVSDSTESPEESFVSESVDAITNDAAADDAGGESSVQPTPTTDENKEMLYQIVSKEFKPFAFSRDRGWAGQTYTSALMFCASQESKIPCPYEIVCPLGPGEMPITGIREGMYSPIINAQNGYVSLETCERLSPYPPIWGLTDEEIDAEDITGVVVCCDEAADRIKHVAVDILLDELQQTILDEFKPQWYGRDDGYLGESWEDAQIFCNRVAGMELCPVEVYCPNGNSPSNTKPLFPDREPFDGEQWAPYGYGEDNSYVLVGPTDENPTTTCLTHQQLYSKPPDWGTGSTELKQNVLCCHNPTNLQEEKIIHEEISPMWMDSSDGWAAWEAGSYEDASAFCQSKTMSLCPLRTYCPLGPSKPVISGHADVFYGEQWAPVLDGDNQWVMIGQKYDNPATTCLTHEQLEGRSPDWGTSSDNSESKQHIMCCHM</sequence>
<accession>A0ABD3QJ91</accession>
<feature type="compositionally biased region" description="Low complexity" evidence="1">
    <location>
        <begin position="225"/>
        <end position="237"/>
    </location>
</feature>
<feature type="region of interest" description="Disordered" evidence="1">
    <location>
        <begin position="219"/>
        <end position="270"/>
    </location>
</feature>
<feature type="compositionally biased region" description="Acidic residues" evidence="1">
    <location>
        <begin position="36"/>
        <end position="54"/>
    </location>
</feature>
<feature type="domain" description="DUF7495" evidence="3">
    <location>
        <begin position="731"/>
        <end position="827"/>
    </location>
</feature>
<comment type="caution">
    <text evidence="4">The sequence shown here is derived from an EMBL/GenBank/DDBJ whole genome shotgun (WGS) entry which is preliminary data.</text>
</comment>
<name>A0ABD3QJ91_9STRA</name>
<dbReference type="Proteomes" id="UP001530400">
    <property type="component" value="Unassembled WGS sequence"/>
</dbReference>
<feature type="region of interest" description="Disordered" evidence="1">
    <location>
        <begin position="1"/>
        <end position="61"/>
    </location>
</feature>
<evidence type="ECO:0000313" key="5">
    <source>
        <dbReference type="Proteomes" id="UP001530400"/>
    </source>
</evidence>
<feature type="compositionally biased region" description="Basic and acidic residues" evidence="1">
    <location>
        <begin position="134"/>
        <end position="143"/>
    </location>
</feature>
<dbReference type="InterPro" id="IPR055918">
    <property type="entry name" value="DUF7495"/>
</dbReference>
<proteinExistence type="predicted"/>
<dbReference type="AlphaFoldDB" id="A0ABD3QJ91"/>
<keyword evidence="5" id="KW-1185">Reference proteome</keyword>
<protein>
    <recommendedName>
        <fullName evidence="3">DUF7495 domain-containing protein</fullName>
    </recommendedName>
</protein>
<dbReference type="EMBL" id="JALLPJ020000156">
    <property type="protein sequence ID" value="KAL3800543.1"/>
    <property type="molecule type" value="Genomic_DNA"/>
</dbReference>
<evidence type="ECO:0000259" key="3">
    <source>
        <dbReference type="Pfam" id="PF24325"/>
    </source>
</evidence>
<keyword evidence="2" id="KW-0812">Transmembrane</keyword>
<feature type="transmembrane region" description="Helical" evidence="2">
    <location>
        <begin position="179"/>
        <end position="200"/>
    </location>
</feature>
<organism evidence="4 5">
    <name type="scientific">Cyclotella atomus</name>
    <dbReference type="NCBI Taxonomy" id="382360"/>
    <lineage>
        <taxon>Eukaryota</taxon>
        <taxon>Sar</taxon>
        <taxon>Stramenopiles</taxon>
        <taxon>Ochrophyta</taxon>
        <taxon>Bacillariophyta</taxon>
        <taxon>Coscinodiscophyceae</taxon>
        <taxon>Thalassiosirophycidae</taxon>
        <taxon>Stephanodiscales</taxon>
        <taxon>Stephanodiscaceae</taxon>
        <taxon>Cyclotella</taxon>
    </lineage>
</organism>
<evidence type="ECO:0000256" key="1">
    <source>
        <dbReference type="SAM" id="MobiDB-lite"/>
    </source>
</evidence>
<dbReference type="Pfam" id="PF24325">
    <property type="entry name" value="DUF7495"/>
    <property type="match status" value="5"/>
</dbReference>
<feature type="domain" description="DUF7495" evidence="3">
    <location>
        <begin position="385"/>
        <end position="481"/>
    </location>
</feature>
<keyword evidence="2" id="KW-1133">Transmembrane helix</keyword>
<feature type="region of interest" description="Disordered" evidence="1">
    <location>
        <begin position="87"/>
        <end position="150"/>
    </location>
</feature>
<feature type="region of interest" description="Disordered" evidence="1">
    <location>
        <begin position="515"/>
        <end position="536"/>
    </location>
</feature>
<feature type="domain" description="DUF7495" evidence="3">
    <location>
        <begin position="558"/>
        <end position="663"/>
    </location>
</feature>